<proteinExistence type="predicted"/>
<accession>A0AB35UR56</accession>
<dbReference type="Gene3D" id="6.10.340.10">
    <property type="match status" value="1"/>
</dbReference>
<evidence type="ECO:0000256" key="1">
    <source>
        <dbReference type="ARBA" id="ARBA00000085"/>
    </source>
</evidence>
<dbReference type="InterPro" id="IPR004358">
    <property type="entry name" value="Sig_transdc_His_kin-like_C"/>
</dbReference>
<dbReference type="SMART" id="SM00388">
    <property type="entry name" value="HisKA"/>
    <property type="match status" value="1"/>
</dbReference>
<dbReference type="CDD" id="cd00082">
    <property type="entry name" value="HisKA"/>
    <property type="match status" value="1"/>
</dbReference>
<name>A0AB35UR56_9FIRM</name>
<dbReference type="SMART" id="SM00387">
    <property type="entry name" value="HATPase_c"/>
    <property type="match status" value="1"/>
</dbReference>
<dbReference type="Gene3D" id="3.30.565.10">
    <property type="entry name" value="Histidine kinase-like ATPase, C-terminal domain"/>
    <property type="match status" value="1"/>
</dbReference>
<evidence type="ECO:0000256" key="2">
    <source>
        <dbReference type="ARBA" id="ARBA00004370"/>
    </source>
</evidence>
<dbReference type="CDD" id="cd06225">
    <property type="entry name" value="HAMP"/>
    <property type="match status" value="1"/>
</dbReference>
<protein>
    <recommendedName>
        <fullName evidence="3">histidine kinase</fullName>
        <ecNumber evidence="3">2.7.13.3</ecNumber>
    </recommendedName>
</protein>
<dbReference type="InterPro" id="IPR005467">
    <property type="entry name" value="His_kinase_dom"/>
</dbReference>
<evidence type="ECO:0000256" key="3">
    <source>
        <dbReference type="ARBA" id="ARBA00012438"/>
    </source>
</evidence>
<dbReference type="PANTHER" id="PTHR45436">
    <property type="entry name" value="SENSOR HISTIDINE KINASE YKOH"/>
    <property type="match status" value="1"/>
</dbReference>
<keyword evidence="4" id="KW-0597">Phosphoprotein</keyword>
<feature type="transmembrane region" description="Helical" evidence="11">
    <location>
        <begin position="12"/>
        <end position="32"/>
    </location>
</feature>
<feature type="transmembrane region" description="Helical" evidence="11">
    <location>
        <begin position="100"/>
        <end position="121"/>
    </location>
</feature>
<comment type="subcellular location">
    <subcellularLocation>
        <location evidence="2">Membrane</location>
    </subcellularLocation>
</comment>
<dbReference type="InterPro" id="IPR003660">
    <property type="entry name" value="HAMP_dom"/>
</dbReference>
<evidence type="ECO:0000256" key="11">
    <source>
        <dbReference type="SAM" id="Phobius"/>
    </source>
</evidence>
<dbReference type="Pfam" id="PF02518">
    <property type="entry name" value="HATPase_c"/>
    <property type="match status" value="1"/>
</dbReference>
<evidence type="ECO:0000256" key="4">
    <source>
        <dbReference type="ARBA" id="ARBA00022553"/>
    </source>
</evidence>
<dbReference type="FunFam" id="3.30.565.10:FF:000006">
    <property type="entry name" value="Sensor histidine kinase WalK"/>
    <property type="match status" value="1"/>
</dbReference>
<dbReference type="SUPFAM" id="SSF55874">
    <property type="entry name" value="ATPase domain of HSP90 chaperone/DNA topoisomerase II/histidine kinase"/>
    <property type="match status" value="1"/>
</dbReference>
<evidence type="ECO:0000256" key="10">
    <source>
        <dbReference type="ARBA" id="ARBA00023136"/>
    </source>
</evidence>
<dbReference type="Gene3D" id="1.10.287.130">
    <property type="match status" value="1"/>
</dbReference>
<evidence type="ECO:0000256" key="9">
    <source>
        <dbReference type="ARBA" id="ARBA00023012"/>
    </source>
</evidence>
<dbReference type="Proteomes" id="UP001276902">
    <property type="component" value="Unassembled WGS sequence"/>
</dbReference>
<keyword evidence="5" id="KW-0808">Transferase</keyword>
<dbReference type="PANTHER" id="PTHR45436:SF5">
    <property type="entry name" value="SENSOR HISTIDINE KINASE TRCS"/>
    <property type="match status" value="1"/>
</dbReference>
<evidence type="ECO:0000259" key="13">
    <source>
        <dbReference type="PROSITE" id="PS50885"/>
    </source>
</evidence>
<sequence length="399" mass="44395">MLKKLSLRARLTLLSTLLTTSMAVLLTCFFMFNADRIFVKDLPIIFTAPDSDVALTFKAAEPSAALVDSKTLDQESETDPSYNNIDIVVTLTQATRQFNLWGIAGLCLITLLGGAAAWLMAGKALKPVRELSSAIEKVSDNDLSLHVETTEREDEISQLGKSFNTMMDKVNSSFERQKRFSANAAHELKTPLATIQVGLDVLELDEKPTQEQMEWALTVTKANTERMIELVENLFTLSSDKECDMNDIIDIQDVFTRIVDELAAQINSRHLQVTMQISDDIKLKGNAVMLYRALFNLVENAIKYNIENGTILITAIEEGAKIKVSVSDSGIGINDEDMQHIFEPFYRADQSRSRLMGGSGLGLSLVNDIIKKHDAEIDVDSQPNRGTVFTVMFKKQTDD</sequence>
<dbReference type="SMART" id="SM00304">
    <property type="entry name" value="HAMP"/>
    <property type="match status" value="1"/>
</dbReference>
<evidence type="ECO:0000313" key="14">
    <source>
        <dbReference type="EMBL" id="MDY5169235.1"/>
    </source>
</evidence>
<keyword evidence="9" id="KW-0902">Two-component regulatory system</keyword>
<feature type="domain" description="Histidine kinase" evidence="12">
    <location>
        <begin position="183"/>
        <end position="397"/>
    </location>
</feature>
<reference evidence="14" key="1">
    <citation type="submission" date="2022-03" db="EMBL/GenBank/DDBJ databases">
        <title>First case of bacteraemia caused by Dielma fastidiosa in a patient hospitalised with diverticulitis.</title>
        <authorList>
            <person name="Forman-Ankjaer B."/>
            <person name="Hvid-Jensen F."/>
            <person name="Kobel C.M."/>
            <person name="Greve T."/>
        </authorList>
    </citation>
    <scope>NUCLEOTIDE SEQUENCE</scope>
    <source>
        <strain evidence="14">AUH_DF_2021</strain>
    </source>
</reference>
<comment type="catalytic activity">
    <reaction evidence="1">
        <text>ATP + protein L-histidine = ADP + protein N-phospho-L-histidine.</text>
        <dbReference type="EC" id="2.7.13.3"/>
    </reaction>
</comment>
<dbReference type="GO" id="GO:0005886">
    <property type="term" value="C:plasma membrane"/>
    <property type="evidence" value="ECO:0007669"/>
    <property type="project" value="TreeGrafter"/>
</dbReference>
<dbReference type="CDD" id="cd00075">
    <property type="entry name" value="HATPase"/>
    <property type="match status" value="1"/>
</dbReference>
<dbReference type="InterPro" id="IPR036097">
    <property type="entry name" value="HisK_dim/P_sf"/>
</dbReference>
<dbReference type="SUPFAM" id="SSF47384">
    <property type="entry name" value="Homodimeric domain of signal transducing histidine kinase"/>
    <property type="match status" value="1"/>
</dbReference>
<evidence type="ECO:0000256" key="6">
    <source>
        <dbReference type="ARBA" id="ARBA00022692"/>
    </source>
</evidence>
<evidence type="ECO:0000256" key="7">
    <source>
        <dbReference type="ARBA" id="ARBA00022777"/>
    </source>
</evidence>
<dbReference type="RefSeq" id="WP_320884221.1">
    <property type="nucleotide sequence ID" value="NZ_BAABZA010000004.1"/>
</dbReference>
<dbReference type="InterPro" id="IPR036890">
    <property type="entry name" value="HATPase_C_sf"/>
</dbReference>
<keyword evidence="6 11" id="KW-0812">Transmembrane</keyword>
<organism evidence="14 15">
    <name type="scientific">Dielma fastidiosa</name>
    <dbReference type="NCBI Taxonomy" id="1034346"/>
    <lineage>
        <taxon>Bacteria</taxon>
        <taxon>Bacillati</taxon>
        <taxon>Bacillota</taxon>
        <taxon>Erysipelotrichia</taxon>
        <taxon>Erysipelotrichales</taxon>
        <taxon>Erysipelotrichaceae</taxon>
        <taxon>Dielma</taxon>
    </lineage>
</organism>
<dbReference type="EC" id="2.7.13.3" evidence="3"/>
<dbReference type="GO" id="GO:0000155">
    <property type="term" value="F:phosphorelay sensor kinase activity"/>
    <property type="evidence" value="ECO:0007669"/>
    <property type="project" value="InterPro"/>
</dbReference>
<evidence type="ECO:0000256" key="8">
    <source>
        <dbReference type="ARBA" id="ARBA00022989"/>
    </source>
</evidence>
<dbReference type="PRINTS" id="PR00344">
    <property type="entry name" value="BCTRLSENSOR"/>
</dbReference>
<evidence type="ECO:0000256" key="5">
    <source>
        <dbReference type="ARBA" id="ARBA00022679"/>
    </source>
</evidence>
<gene>
    <name evidence="14" type="ORF">MQE39_14040</name>
</gene>
<keyword evidence="8 11" id="KW-1133">Transmembrane helix</keyword>
<dbReference type="InterPro" id="IPR003594">
    <property type="entry name" value="HATPase_dom"/>
</dbReference>
<dbReference type="AlphaFoldDB" id="A0AB35UR56"/>
<feature type="domain" description="HAMP" evidence="13">
    <location>
        <begin position="122"/>
        <end position="175"/>
    </location>
</feature>
<dbReference type="SUPFAM" id="SSF158472">
    <property type="entry name" value="HAMP domain-like"/>
    <property type="match status" value="1"/>
</dbReference>
<dbReference type="EMBL" id="JALDAW010000022">
    <property type="protein sequence ID" value="MDY5169235.1"/>
    <property type="molecule type" value="Genomic_DNA"/>
</dbReference>
<dbReference type="Pfam" id="PF00672">
    <property type="entry name" value="HAMP"/>
    <property type="match status" value="1"/>
</dbReference>
<keyword evidence="7 14" id="KW-0418">Kinase</keyword>
<evidence type="ECO:0000259" key="12">
    <source>
        <dbReference type="PROSITE" id="PS50109"/>
    </source>
</evidence>
<keyword evidence="10 11" id="KW-0472">Membrane</keyword>
<comment type="caution">
    <text evidence="14">The sequence shown here is derived from an EMBL/GenBank/DDBJ whole genome shotgun (WGS) entry which is preliminary data.</text>
</comment>
<dbReference type="PROSITE" id="PS50885">
    <property type="entry name" value="HAMP"/>
    <property type="match status" value="1"/>
</dbReference>
<dbReference type="InterPro" id="IPR003661">
    <property type="entry name" value="HisK_dim/P_dom"/>
</dbReference>
<evidence type="ECO:0000313" key="15">
    <source>
        <dbReference type="Proteomes" id="UP001276902"/>
    </source>
</evidence>
<dbReference type="InterPro" id="IPR050428">
    <property type="entry name" value="TCS_sensor_his_kinase"/>
</dbReference>
<dbReference type="Pfam" id="PF00512">
    <property type="entry name" value="HisKA"/>
    <property type="match status" value="1"/>
</dbReference>
<dbReference type="PROSITE" id="PS50109">
    <property type="entry name" value="HIS_KIN"/>
    <property type="match status" value="1"/>
</dbReference>